<protein>
    <submittedName>
        <fullName evidence="2">DegV domain-containing protein TTE1491</fullName>
    </submittedName>
</protein>
<dbReference type="PROSITE" id="PS51482">
    <property type="entry name" value="DEGV"/>
    <property type="match status" value="1"/>
</dbReference>
<dbReference type="Pfam" id="PF02645">
    <property type="entry name" value="DegV"/>
    <property type="match status" value="1"/>
</dbReference>
<dbReference type="AlphaFoldDB" id="A0A1V1I0Q3"/>
<dbReference type="InterPro" id="IPR050270">
    <property type="entry name" value="DegV_domain_contain"/>
</dbReference>
<dbReference type="NCBIfam" id="TIGR00762">
    <property type="entry name" value="DegV"/>
    <property type="match status" value="1"/>
</dbReference>
<name>A0A1V1I0Q3_9FIRM</name>
<evidence type="ECO:0000256" key="1">
    <source>
        <dbReference type="ARBA" id="ARBA00023121"/>
    </source>
</evidence>
<dbReference type="Gene3D" id="3.40.50.10170">
    <property type="match status" value="1"/>
</dbReference>
<dbReference type="Gene3D" id="3.30.1180.10">
    <property type="match status" value="1"/>
</dbReference>
<dbReference type="RefSeq" id="WP_180703401.1">
    <property type="nucleotide sequence ID" value="NZ_CAJUCR010000003.1"/>
</dbReference>
<dbReference type="GO" id="GO:0008289">
    <property type="term" value="F:lipid binding"/>
    <property type="evidence" value="ECO:0007669"/>
    <property type="project" value="UniProtKB-KW"/>
</dbReference>
<reference evidence="2 3" key="1">
    <citation type="submission" date="2014-04" db="EMBL/GenBank/DDBJ databases">
        <authorList>
            <person name="Hornung B.V."/>
        </authorList>
    </citation>
    <scope>NUCLEOTIDE SEQUENCE [LARGE SCALE GENOMIC DNA]</scope>
    <source>
        <strain evidence="2 3">CRIB</strain>
    </source>
</reference>
<dbReference type="PANTHER" id="PTHR33434:SF2">
    <property type="entry name" value="FATTY ACID-BINDING PROTEIN TM_1468"/>
    <property type="match status" value="1"/>
</dbReference>
<accession>A0A1V1I0Q3</accession>
<gene>
    <name evidence="2" type="ORF">CRIB_956</name>
</gene>
<keyword evidence="3" id="KW-1185">Reference proteome</keyword>
<dbReference type="InterPro" id="IPR003797">
    <property type="entry name" value="DegV"/>
</dbReference>
<dbReference type="Proteomes" id="UP000245622">
    <property type="component" value="Chromosome 1"/>
</dbReference>
<evidence type="ECO:0000313" key="3">
    <source>
        <dbReference type="Proteomes" id="UP000245622"/>
    </source>
</evidence>
<organism evidence="2 3">
    <name type="scientific">Romboutsia ilealis</name>
    <dbReference type="NCBI Taxonomy" id="1115758"/>
    <lineage>
        <taxon>Bacteria</taxon>
        <taxon>Bacillati</taxon>
        <taxon>Bacillota</taxon>
        <taxon>Clostridia</taxon>
        <taxon>Peptostreptococcales</taxon>
        <taxon>Peptostreptococcaceae</taxon>
        <taxon>Romboutsia</taxon>
    </lineage>
</organism>
<dbReference type="KEGG" id="ril:CRIB_956"/>
<sequence>MNNIKIVYDTMNDLPENMKDKYDIDMLPTTIIFQSEEYKAGVDIDNDEFYKLLRENKEVPTTSQVTYMTFKETFEKYLNEGKKVLYMAGSSAGSGTYQSAMLAKNDIESDDIYIVDTYSFSIGGGLLVLEAAKMVEEGLDIDTIIKKLEEYKDKVQVYFSVDSLDYLYKGGRISGAKAVVGTLLNIKPILKIEDGLVKQKTQVRGSKKIIPTLIEKLKEEVGNDFSDKDVYVGYGDDLENHEKFVEKVKEELSPKNVYTFRIGSCVACHSGPTVIGIACLNK</sequence>
<dbReference type="SUPFAM" id="SSF82549">
    <property type="entry name" value="DAK1/DegV-like"/>
    <property type="match status" value="1"/>
</dbReference>
<proteinExistence type="predicted"/>
<dbReference type="GeneID" id="82205135"/>
<keyword evidence="1" id="KW-0446">Lipid-binding</keyword>
<evidence type="ECO:0000313" key="2">
    <source>
        <dbReference type="EMBL" id="CED93707.1"/>
    </source>
</evidence>
<dbReference type="EMBL" id="LN555523">
    <property type="protein sequence ID" value="CED93707.1"/>
    <property type="molecule type" value="Genomic_DNA"/>
</dbReference>
<dbReference type="InterPro" id="IPR043168">
    <property type="entry name" value="DegV_C"/>
</dbReference>
<dbReference type="PANTHER" id="PTHR33434">
    <property type="entry name" value="DEGV DOMAIN-CONTAINING PROTEIN DR_1986-RELATED"/>
    <property type="match status" value="1"/>
</dbReference>